<protein>
    <submittedName>
        <fullName evidence="3">CoA transferase</fullName>
    </submittedName>
</protein>
<feature type="compositionally biased region" description="Basic residues" evidence="2">
    <location>
        <begin position="1"/>
        <end position="17"/>
    </location>
</feature>
<dbReference type="InterPro" id="IPR044855">
    <property type="entry name" value="CoA-Trfase_III_dom3_sf"/>
</dbReference>
<dbReference type="OrthoDB" id="9797653at2"/>
<evidence type="ECO:0000313" key="4">
    <source>
        <dbReference type="Proteomes" id="UP000285112"/>
    </source>
</evidence>
<evidence type="ECO:0000313" key="3">
    <source>
        <dbReference type="EMBL" id="RJQ84223.1"/>
    </source>
</evidence>
<dbReference type="SUPFAM" id="SSF89796">
    <property type="entry name" value="CoA-transferase family III (CaiB/BaiF)"/>
    <property type="match status" value="1"/>
</dbReference>
<dbReference type="GO" id="GO:0008410">
    <property type="term" value="F:CoA-transferase activity"/>
    <property type="evidence" value="ECO:0007669"/>
    <property type="project" value="TreeGrafter"/>
</dbReference>
<dbReference type="InterPro" id="IPR003673">
    <property type="entry name" value="CoA-Trfase_fam_III"/>
</dbReference>
<evidence type="ECO:0000256" key="2">
    <source>
        <dbReference type="SAM" id="MobiDB-lite"/>
    </source>
</evidence>
<dbReference type="PANTHER" id="PTHR48207:SF3">
    <property type="entry name" value="SUCCINATE--HYDROXYMETHYLGLUTARATE COA-TRANSFERASE"/>
    <property type="match status" value="1"/>
</dbReference>
<gene>
    <name evidence="3" type="ORF">D5S19_17930</name>
</gene>
<keyword evidence="4" id="KW-1185">Reference proteome</keyword>
<keyword evidence="1 3" id="KW-0808">Transferase</keyword>
<dbReference type="Gene3D" id="3.40.50.10540">
    <property type="entry name" value="Crotonobetainyl-coa:carnitine coa-transferase, domain 1"/>
    <property type="match status" value="1"/>
</dbReference>
<feature type="compositionally biased region" description="Basic residues" evidence="2">
    <location>
        <begin position="42"/>
        <end position="65"/>
    </location>
</feature>
<dbReference type="PANTHER" id="PTHR48207">
    <property type="entry name" value="SUCCINATE--HYDROXYMETHYLGLUTARATE COA-TRANSFERASE"/>
    <property type="match status" value="1"/>
</dbReference>
<evidence type="ECO:0000256" key="1">
    <source>
        <dbReference type="ARBA" id="ARBA00022679"/>
    </source>
</evidence>
<dbReference type="Gene3D" id="3.30.1540.10">
    <property type="entry name" value="formyl-coa transferase, domain 3"/>
    <property type="match status" value="1"/>
</dbReference>
<proteinExistence type="predicted"/>
<dbReference type="Proteomes" id="UP000285112">
    <property type="component" value="Unassembled WGS sequence"/>
</dbReference>
<feature type="region of interest" description="Disordered" evidence="2">
    <location>
        <begin position="1"/>
        <end position="70"/>
    </location>
</feature>
<dbReference type="AlphaFoldDB" id="A0A419I2Q0"/>
<comment type="caution">
    <text evidence="3">The sequence shown here is derived from an EMBL/GenBank/DDBJ whole genome shotgun (WGS) entry which is preliminary data.</text>
</comment>
<reference evidence="3 4" key="1">
    <citation type="submission" date="2018-09" db="EMBL/GenBank/DDBJ databases">
        <title>YIM PH 21725 draft genome.</title>
        <authorList>
            <person name="Miao C."/>
        </authorList>
    </citation>
    <scope>NUCLEOTIDE SEQUENCE [LARGE SCALE GENOMIC DNA]</scope>
    <source>
        <strain evidence="4">YIM PH21725</strain>
    </source>
</reference>
<dbReference type="Pfam" id="PF02515">
    <property type="entry name" value="CoA_transf_3"/>
    <property type="match status" value="1"/>
</dbReference>
<feature type="region of interest" description="Disordered" evidence="2">
    <location>
        <begin position="117"/>
        <end position="177"/>
    </location>
</feature>
<dbReference type="EMBL" id="QZFV01000088">
    <property type="protein sequence ID" value="RJQ84223.1"/>
    <property type="molecule type" value="Genomic_DNA"/>
</dbReference>
<dbReference type="InterPro" id="IPR050483">
    <property type="entry name" value="CoA-transferase_III_domain"/>
</dbReference>
<organism evidence="3 4">
    <name type="scientific">Amycolatopsis panacis</name>
    <dbReference type="NCBI Taxonomy" id="2340917"/>
    <lineage>
        <taxon>Bacteria</taxon>
        <taxon>Bacillati</taxon>
        <taxon>Actinomycetota</taxon>
        <taxon>Actinomycetes</taxon>
        <taxon>Pseudonocardiales</taxon>
        <taxon>Pseudonocardiaceae</taxon>
        <taxon>Amycolatopsis</taxon>
    </lineage>
</organism>
<dbReference type="InterPro" id="IPR023606">
    <property type="entry name" value="CoA-Trfase_III_dom_1_sf"/>
</dbReference>
<sequence>MPVGQRRRFGPGRRSHPGRTAAPGLRLAGHPWPAGHLDRRVLGRGRVRHPCSGRPRHGAGHRRGRAGPTALVGRHGHVRCARARAVAQPRGPRTLCEDCPERPGPSHRVHHFRAQPCDRCRSRRRSVRHDRPPGRHHPAPVPGPAGARTDAARHGRAVTSLRSPSQRKGRTVPEPPGPLAGITVVEMGQLIAGPFCGQLLGDLGAEVVKIEPPGSGDPMRRWGRTTAEGASLTWPVIARNKKSLTLDLRREPGQEVARELLRTADVLIENFRPGTLERWSLGPERLHAENPGLIVVRVSGFGQTGPYAGRAGYGSIGEAMGGLRYLIGEADRPPSRAGISIGDSLAGTFAALGALAALHSRQATGRGQVVDSAIYEAVLAMTEAEVTEWDAIGHQRERTGAILPGVAPSNVYPTATGGDVLIAANQDTVFRRLAEAMDRPELAEDPRYATHQARGARQAELDALIADWSGKIDAGDLLALLHDAGVPAGKVYRAEDMFADDHFAARSAIVRARNALGHEFAMQNVAPRLSATPGAVRWSGPELGEHTEEILTGLGRSEAEITALRDAATI</sequence>
<name>A0A419I2Q0_9PSEU</name>
<feature type="compositionally biased region" description="Basic residues" evidence="2">
    <location>
        <begin position="121"/>
        <end position="138"/>
    </location>
</feature>
<accession>A0A419I2Q0</accession>